<dbReference type="PANTHER" id="PTHR43033:SF1">
    <property type="entry name" value="TRNA(ILE)-LYSIDINE SYNTHASE-RELATED"/>
    <property type="match status" value="1"/>
</dbReference>
<dbReference type="STRING" id="100787.A0A0G4MEH5"/>
<proteinExistence type="inferred from homology"/>
<accession>A0A0G4MEH5</accession>
<protein>
    <recommendedName>
        <fullName evidence="1">tRNA(Ile)-lysidine synthetase</fullName>
        <ecNumber evidence="1">6.3.4.19</ecNumber>
    </recommendedName>
</protein>
<name>A0A0G4MEH5_VERLO</name>
<dbReference type="InterPro" id="IPR012795">
    <property type="entry name" value="tRNA_Ile_lys_synt_N"/>
</dbReference>
<organism evidence="9 10">
    <name type="scientific">Verticillium longisporum</name>
    <name type="common">Verticillium dahliae var. longisporum</name>
    <dbReference type="NCBI Taxonomy" id="100787"/>
    <lineage>
        <taxon>Eukaryota</taxon>
        <taxon>Fungi</taxon>
        <taxon>Dikarya</taxon>
        <taxon>Ascomycota</taxon>
        <taxon>Pezizomycotina</taxon>
        <taxon>Sordariomycetes</taxon>
        <taxon>Hypocreomycetidae</taxon>
        <taxon>Glomerellales</taxon>
        <taxon>Plectosphaerellaceae</taxon>
        <taxon>Verticillium</taxon>
    </lineage>
</organism>
<dbReference type="SUPFAM" id="SSF52402">
    <property type="entry name" value="Adenine nucleotide alpha hydrolases-like"/>
    <property type="match status" value="2"/>
</dbReference>
<keyword evidence="5" id="KW-0067">ATP-binding</keyword>
<dbReference type="EC" id="6.3.4.19" evidence="1"/>
<feature type="domain" description="tRNA(Ile)-lysidine/2-thiocytidine synthase N-terminal" evidence="8">
    <location>
        <begin position="797"/>
        <end position="843"/>
    </location>
</feature>
<evidence type="ECO:0000256" key="6">
    <source>
        <dbReference type="ARBA" id="ARBA00048539"/>
    </source>
</evidence>
<evidence type="ECO:0000256" key="7">
    <source>
        <dbReference type="SAM" id="MobiDB-lite"/>
    </source>
</evidence>
<keyword evidence="2" id="KW-0436">Ligase</keyword>
<dbReference type="Gene3D" id="3.40.50.620">
    <property type="entry name" value="HUPs"/>
    <property type="match status" value="2"/>
</dbReference>
<evidence type="ECO:0000313" key="10">
    <source>
        <dbReference type="Proteomes" id="UP000044602"/>
    </source>
</evidence>
<dbReference type="CDD" id="cd01992">
    <property type="entry name" value="TilS_N"/>
    <property type="match status" value="2"/>
</dbReference>
<evidence type="ECO:0000259" key="8">
    <source>
        <dbReference type="Pfam" id="PF01171"/>
    </source>
</evidence>
<dbReference type="GO" id="GO:0032267">
    <property type="term" value="F:tRNA(Ile)-lysidine synthase activity"/>
    <property type="evidence" value="ECO:0007669"/>
    <property type="project" value="UniProtKB-EC"/>
</dbReference>
<feature type="domain" description="tRNA(Ile)-lysidine/2-thiocytidine synthase N-terminal" evidence="8">
    <location>
        <begin position="41"/>
        <end position="199"/>
    </location>
</feature>
<feature type="compositionally biased region" description="Basic residues" evidence="7">
    <location>
        <begin position="1224"/>
        <end position="1245"/>
    </location>
</feature>
<evidence type="ECO:0000256" key="1">
    <source>
        <dbReference type="ARBA" id="ARBA00013267"/>
    </source>
</evidence>
<dbReference type="Proteomes" id="UP000044602">
    <property type="component" value="Unassembled WGS sequence"/>
</dbReference>
<evidence type="ECO:0000256" key="4">
    <source>
        <dbReference type="ARBA" id="ARBA00022741"/>
    </source>
</evidence>
<dbReference type="InterPro" id="IPR014729">
    <property type="entry name" value="Rossmann-like_a/b/a_fold"/>
</dbReference>
<dbReference type="GO" id="GO:0008033">
    <property type="term" value="P:tRNA processing"/>
    <property type="evidence" value="ECO:0007669"/>
    <property type="project" value="UniProtKB-KW"/>
</dbReference>
<dbReference type="InterPro" id="IPR011063">
    <property type="entry name" value="TilS/TtcA_N"/>
</dbReference>
<dbReference type="AlphaFoldDB" id="A0A0G4MEH5"/>
<comment type="catalytic activity">
    <reaction evidence="6">
        <text>cytidine(34) in tRNA(Ile2) + L-lysine + ATP = lysidine(34) in tRNA(Ile2) + AMP + diphosphate + H(+)</text>
        <dbReference type="Rhea" id="RHEA:43744"/>
        <dbReference type="Rhea" id="RHEA-COMP:10625"/>
        <dbReference type="Rhea" id="RHEA-COMP:10670"/>
        <dbReference type="ChEBI" id="CHEBI:15378"/>
        <dbReference type="ChEBI" id="CHEBI:30616"/>
        <dbReference type="ChEBI" id="CHEBI:32551"/>
        <dbReference type="ChEBI" id="CHEBI:33019"/>
        <dbReference type="ChEBI" id="CHEBI:82748"/>
        <dbReference type="ChEBI" id="CHEBI:83665"/>
        <dbReference type="ChEBI" id="CHEBI:456215"/>
        <dbReference type="EC" id="6.3.4.19"/>
    </reaction>
</comment>
<dbReference type="GO" id="GO:0005524">
    <property type="term" value="F:ATP binding"/>
    <property type="evidence" value="ECO:0007669"/>
    <property type="project" value="UniProtKB-KW"/>
</dbReference>
<sequence length="1245" mass="140218">MSVPVFHHVPKPISFIEFSEAVRATCPPRFPHALHTVPRRVALAVSGGADSMALAFLFSRLRTLDQGMKVADNSIVAKPTAFVVDHRLRPTSTKEAYQTINVIQSLSKFMKAELLTIHWARELGLTHTAAHPFDPNALPNVETLARRLRYRRLGMACARFDIASLFTAHHEDDQYETVLMRLLNGHRARGLRGMAPAANIPECFDIHGAYESGFVDDQLRPQPFIRFHPRKQDWRLIRRDMRRDLDKAAYAAELRRGLQTELDIAYIHQQYADGADSKRSSRRHSPPPPLPPIQTEDAGVVVYRPLLAFPKDRLIATCEANNVPWIEDPTNKDPTMTMRNAVRYMWKGHDLPAALSKPAILAMSRRCAARAEADEAEADRWATRMVIRNFQPNVGTLTIRFPDLAVPPARRTSRYARRRHALRLSRRRTMAALLIRRAVAFATPEPSPPAIASLQTYLPRLFPSVATPSEAARLDAVPKAFNQASVLFIPPSIGAHTRRMSVPVFHHVPKPISFVEFSEAVRATCPPRFPHALYTVPRRVALAVSGGADSMALAFLFSRLRTLDQGMKVADNSIVAKPTAFVVDHRLRPTSTKEANRTIDLIQSLSKFMKAELLTIHWARELGLTNTAARHFDPNALPNVETLARRLRYRRLGMACAAFDIASLFTAHHQDDQYETVLMRLLNGHRARGLRGMAPAANIPECFDIHGAYESGFVDDQLRPQPYIRFHPRKKDWRLIRRDMRRDLDKAAYAAELRRGLQTELDIAYIHQQYADGAGSRPLSRRHAPPLPPLPPIQTEDAGVVVYRPLLAFPKDRLIATCEANNVPWIEDPTNKDPTMTMRNAVRYMWKGHDLPAALSKPAILALSRRCAARAKADEAEADRWATRMVIRNFQPNIGTLTVRFPDLAIPPARRPSRYARRRHALRLSRRRTLAALLIRRAVAFATPEPSPPAIASLQTYLPRLFPSVATPSEAARLDAVPKAFNQASVLFIPVPPSSSPTSAQEWLLTREPHPSRAPLPFVAFIKNDFSDAPFVFLDKPETSPPPDASPWTDWRRWTLWDGRYWVRLRMRFKGVVRIGPLTPAHAADFRTSLPPADRARLTDLLRRHAPGKVRYTLPALYAVDSPPPKPLSAAAAAAAAAAETGADAATAKEVETPTTTTPPRQPDVGWWRGQQRRVKMLGLLTVPVHLPGLDRWLQWEARYRKVDTGLLGRHASASSAARTGRGDRRRRWVRRSGRERRRGRGDRR</sequence>
<feature type="domain" description="tRNA(Ile)-lysidine/2-thiocytidine synthase N-terminal" evidence="8">
    <location>
        <begin position="540"/>
        <end position="698"/>
    </location>
</feature>
<reference evidence="9 10" key="1">
    <citation type="submission" date="2015-05" db="EMBL/GenBank/DDBJ databases">
        <authorList>
            <person name="Wang D.B."/>
            <person name="Wang M."/>
        </authorList>
    </citation>
    <scope>NUCLEOTIDE SEQUENCE [LARGE SCALE GENOMIC DNA]</scope>
    <source>
        <strain evidence="9">VL1</strain>
    </source>
</reference>
<keyword evidence="10" id="KW-1185">Reference proteome</keyword>
<evidence type="ECO:0000256" key="2">
    <source>
        <dbReference type="ARBA" id="ARBA00022598"/>
    </source>
</evidence>
<feature type="region of interest" description="Disordered" evidence="7">
    <location>
        <begin position="1144"/>
        <end position="1167"/>
    </location>
</feature>
<gene>
    <name evidence="9" type="ORF">BN1708_005833</name>
</gene>
<keyword evidence="3" id="KW-0819">tRNA processing</keyword>
<keyword evidence="4" id="KW-0547">Nucleotide-binding</keyword>
<feature type="compositionally biased region" description="Low complexity" evidence="7">
    <location>
        <begin position="1211"/>
        <end position="1220"/>
    </location>
</feature>
<evidence type="ECO:0000313" key="9">
    <source>
        <dbReference type="EMBL" id="CRK32586.1"/>
    </source>
</evidence>
<dbReference type="InterPro" id="IPR012094">
    <property type="entry name" value="tRNA_Ile_lys_synt"/>
</dbReference>
<evidence type="ECO:0000256" key="3">
    <source>
        <dbReference type="ARBA" id="ARBA00022694"/>
    </source>
</evidence>
<evidence type="ECO:0000256" key="5">
    <source>
        <dbReference type="ARBA" id="ARBA00022840"/>
    </source>
</evidence>
<feature type="domain" description="tRNA(Ile)-lysidine/2-thiocytidine synthase N-terminal" evidence="8">
    <location>
        <begin position="297"/>
        <end position="343"/>
    </location>
</feature>
<feature type="region of interest" description="Disordered" evidence="7">
    <location>
        <begin position="1211"/>
        <end position="1245"/>
    </location>
</feature>
<dbReference type="PANTHER" id="PTHR43033">
    <property type="entry name" value="TRNA(ILE)-LYSIDINE SYNTHASE-RELATED"/>
    <property type="match status" value="1"/>
</dbReference>
<feature type="region of interest" description="Disordered" evidence="7">
    <location>
        <begin position="273"/>
        <end position="295"/>
    </location>
</feature>
<dbReference type="Pfam" id="PF01171">
    <property type="entry name" value="ATP_bind_3"/>
    <property type="match status" value="4"/>
</dbReference>
<dbReference type="EMBL" id="CVQH01022194">
    <property type="protein sequence ID" value="CRK32586.1"/>
    <property type="molecule type" value="Genomic_DNA"/>
</dbReference>
<dbReference type="HAMAP" id="MF_01161">
    <property type="entry name" value="tRNA_Ile_lys_synt"/>
    <property type="match status" value="2"/>
</dbReference>